<dbReference type="GO" id="GO:0008716">
    <property type="term" value="F:D-alanine-D-alanine ligase activity"/>
    <property type="evidence" value="ECO:0007669"/>
    <property type="project" value="InterPro"/>
</dbReference>
<evidence type="ECO:0000256" key="8">
    <source>
        <dbReference type="ARBA" id="ARBA00022984"/>
    </source>
</evidence>
<evidence type="ECO:0000256" key="10">
    <source>
        <dbReference type="PROSITE-ProRule" id="PRU00409"/>
    </source>
</evidence>
<dbReference type="PROSITE" id="PS50975">
    <property type="entry name" value="ATP_GRASP"/>
    <property type="match status" value="1"/>
</dbReference>
<evidence type="ECO:0000256" key="2">
    <source>
        <dbReference type="ARBA" id="ARBA00010871"/>
    </source>
</evidence>
<keyword evidence="7" id="KW-0133">Cell shape</keyword>
<keyword evidence="6 10" id="KW-0067">ATP-binding</keyword>
<dbReference type="InterPro" id="IPR000291">
    <property type="entry name" value="D-Ala_lig_Van_CS"/>
</dbReference>
<gene>
    <name evidence="12" type="ORF">C7999DRAFT_15823</name>
</gene>
<evidence type="ECO:0000256" key="6">
    <source>
        <dbReference type="ARBA" id="ARBA00022840"/>
    </source>
</evidence>
<keyword evidence="8" id="KW-0573">Peptidoglycan synthesis</keyword>
<keyword evidence="4" id="KW-0436">Ligase</keyword>
<protein>
    <recommendedName>
        <fullName evidence="11">ATP-grasp domain-containing protein</fullName>
    </recommendedName>
</protein>
<comment type="subcellular location">
    <subcellularLocation>
        <location evidence="1">Cytoplasm</location>
    </subcellularLocation>
</comment>
<dbReference type="GO" id="GO:0005737">
    <property type="term" value="C:cytoplasm"/>
    <property type="evidence" value="ECO:0007669"/>
    <property type="project" value="UniProtKB-SubCell"/>
</dbReference>
<dbReference type="SUPFAM" id="SSF56059">
    <property type="entry name" value="Glutathione synthetase ATP-binding domain-like"/>
    <property type="match status" value="1"/>
</dbReference>
<dbReference type="GO" id="GO:0071555">
    <property type="term" value="P:cell wall organization"/>
    <property type="evidence" value="ECO:0007669"/>
    <property type="project" value="UniProtKB-KW"/>
</dbReference>
<dbReference type="Pfam" id="PF07478">
    <property type="entry name" value="Dala_Dala_lig_C"/>
    <property type="match status" value="1"/>
</dbReference>
<accession>A0AAN7CPQ6</accession>
<dbReference type="GO" id="GO:0008360">
    <property type="term" value="P:regulation of cell shape"/>
    <property type="evidence" value="ECO:0007669"/>
    <property type="project" value="UniProtKB-KW"/>
</dbReference>
<name>A0AAN7CPQ6_9PEZI</name>
<evidence type="ECO:0000256" key="1">
    <source>
        <dbReference type="ARBA" id="ARBA00004496"/>
    </source>
</evidence>
<evidence type="ECO:0000313" key="13">
    <source>
        <dbReference type="Proteomes" id="UP001303647"/>
    </source>
</evidence>
<dbReference type="InterPro" id="IPR011095">
    <property type="entry name" value="Dala_Dala_lig_C"/>
</dbReference>
<dbReference type="Gene3D" id="3.30.1490.20">
    <property type="entry name" value="ATP-grasp fold, A domain"/>
    <property type="match status" value="1"/>
</dbReference>
<dbReference type="InterPro" id="IPR016185">
    <property type="entry name" value="PreATP-grasp_dom_sf"/>
</dbReference>
<dbReference type="Proteomes" id="UP001303647">
    <property type="component" value="Unassembled WGS sequence"/>
</dbReference>
<sequence>MAPLVTAFIYDSYESYRAQGFDAEACEELEKRDTVEAIIRSLEACGHEVVPVAGIQQLVAILAEGGHKSWDLAFFTAEGMYGAGREAQVPGLLEAYQIPHVLSDAATLALTLDKGLTKIVLEHHGIPTAPFAIIPAILPSNADSENDNLESQFPLFIKPACEGSSKGIYGFSKVHSTTELVEGVRQLWARYPDQNVVVERFLAGAEYTVSVVGTGASARVVGTAHLNWQSARTREIREADYSLSYWAIDGDTDKDEYPVCPVNSQDNRPEVRQAEEVALRAWRALGCRDTGRIDTRCGLDGSPYVLEINAIPGLRPKWSALTVTAESNGIDHEQLIRAVVESALERYPHLRSKKESSVLRN</sequence>
<dbReference type="PANTHER" id="PTHR23132:SF23">
    <property type="entry name" value="D-ALANINE--D-ALANINE LIGASE B"/>
    <property type="match status" value="1"/>
</dbReference>
<keyword evidence="5 10" id="KW-0547">Nucleotide-binding</keyword>
<comment type="similarity">
    <text evidence="2">Belongs to the D-alanine--D-alanine ligase family.</text>
</comment>
<dbReference type="GO" id="GO:0005524">
    <property type="term" value="F:ATP binding"/>
    <property type="evidence" value="ECO:0007669"/>
    <property type="project" value="UniProtKB-UniRule"/>
</dbReference>
<evidence type="ECO:0000256" key="7">
    <source>
        <dbReference type="ARBA" id="ARBA00022960"/>
    </source>
</evidence>
<dbReference type="GO" id="GO:0046872">
    <property type="term" value="F:metal ion binding"/>
    <property type="evidence" value="ECO:0007669"/>
    <property type="project" value="InterPro"/>
</dbReference>
<evidence type="ECO:0000256" key="9">
    <source>
        <dbReference type="ARBA" id="ARBA00023316"/>
    </source>
</evidence>
<dbReference type="InterPro" id="IPR011761">
    <property type="entry name" value="ATP-grasp"/>
</dbReference>
<comment type="caution">
    <text evidence="12">The sequence shown here is derived from an EMBL/GenBank/DDBJ whole genome shotgun (WGS) entry which is preliminary data.</text>
</comment>
<dbReference type="SUPFAM" id="SSF52440">
    <property type="entry name" value="PreATP-grasp domain"/>
    <property type="match status" value="1"/>
</dbReference>
<dbReference type="PANTHER" id="PTHR23132">
    <property type="entry name" value="D-ALANINE--D-ALANINE LIGASE"/>
    <property type="match status" value="1"/>
</dbReference>
<keyword evidence="9" id="KW-0961">Cell wall biogenesis/degradation</keyword>
<organism evidence="12 13">
    <name type="scientific">Corynascus novoguineensis</name>
    <dbReference type="NCBI Taxonomy" id="1126955"/>
    <lineage>
        <taxon>Eukaryota</taxon>
        <taxon>Fungi</taxon>
        <taxon>Dikarya</taxon>
        <taxon>Ascomycota</taxon>
        <taxon>Pezizomycotina</taxon>
        <taxon>Sordariomycetes</taxon>
        <taxon>Sordariomycetidae</taxon>
        <taxon>Sordariales</taxon>
        <taxon>Chaetomiaceae</taxon>
        <taxon>Corynascus</taxon>
    </lineage>
</organism>
<evidence type="ECO:0000256" key="5">
    <source>
        <dbReference type="ARBA" id="ARBA00022741"/>
    </source>
</evidence>
<evidence type="ECO:0000256" key="3">
    <source>
        <dbReference type="ARBA" id="ARBA00022490"/>
    </source>
</evidence>
<dbReference type="EMBL" id="MU857684">
    <property type="protein sequence ID" value="KAK4246024.1"/>
    <property type="molecule type" value="Genomic_DNA"/>
</dbReference>
<dbReference type="Gene3D" id="3.30.470.20">
    <property type="entry name" value="ATP-grasp fold, B domain"/>
    <property type="match status" value="1"/>
</dbReference>
<dbReference type="PROSITE" id="PS00844">
    <property type="entry name" value="DALA_DALA_LIGASE_2"/>
    <property type="match status" value="1"/>
</dbReference>
<evidence type="ECO:0000259" key="11">
    <source>
        <dbReference type="PROSITE" id="PS50975"/>
    </source>
</evidence>
<keyword evidence="3" id="KW-0963">Cytoplasm</keyword>
<dbReference type="AlphaFoldDB" id="A0AAN7CPQ6"/>
<evidence type="ECO:0000256" key="4">
    <source>
        <dbReference type="ARBA" id="ARBA00022598"/>
    </source>
</evidence>
<evidence type="ECO:0000313" key="12">
    <source>
        <dbReference type="EMBL" id="KAK4246024.1"/>
    </source>
</evidence>
<reference evidence="12" key="2">
    <citation type="submission" date="2023-05" db="EMBL/GenBank/DDBJ databases">
        <authorList>
            <consortium name="Lawrence Berkeley National Laboratory"/>
            <person name="Steindorff A."/>
            <person name="Hensen N."/>
            <person name="Bonometti L."/>
            <person name="Westerberg I."/>
            <person name="Brannstrom I.O."/>
            <person name="Guillou S."/>
            <person name="Cros-Aarteil S."/>
            <person name="Calhoun S."/>
            <person name="Haridas S."/>
            <person name="Kuo A."/>
            <person name="Mondo S."/>
            <person name="Pangilinan J."/>
            <person name="Riley R."/>
            <person name="Labutti K."/>
            <person name="Andreopoulos B."/>
            <person name="Lipzen A."/>
            <person name="Chen C."/>
            <person name="Yanf M."/>
            <person name="Daum C."/>
            <person name="Ng V."/>
            <person name="Clum A."/>
            <person name="Ohm R."/>
            <person name="Martin F."/>
            <person name="Silar P."/>
            <person name="Natvig D."/>
            <person name="Lalanne C."/>
            <person name="Gautier V."/>
            <person name="Ament-Velasquez S.L."/>
            <person name="Kruys A."/>
            <person name="Hutchinson M.I."/>
            <person name="Powell A.J."/>
            <person name="Barry K."/>
            <person name="Miller A.N."/>
            <person name="Grigoriev I.V."/>
            <person name="Debuchy R."/>
            <person name="Gladieux P."/>
            <person name="Thoren M.H."/>
            <person name="Johannesson H."/>
        </authorList>
    </citation>
    <scope>NUCLEOTIDE SEQUENCE</scope>
    <source>
        <strain evidence="12">CBS 359.72</strain>
    </source>
</reference>
<feature type="domain" description="ATP-grasp" evidence="11">
    <location>
        <begin position="118"/>
        <end position="341"/>
    </location>
</feature>
<reference evidence="12" key="1">
    <citation type="journal article" date="2023" name="Mol. Phylogenet. Evol.">
        <title>Genome-scale phylogeny and comparative genomics of the fungal order Sordariales.</title>
        <authorList>
            <person name="Hensen N."/>
            <person name="Bonometti L."/>
            <person name="Westerberg I."/>
            <person name="Brannstrom I.O."/>
            <person name="Guillou S."/>
            <person name="Cros-Aarteil S."/>
            <person name="Calhoun S."/>
            <person name="Haridas S."/>
            <person name="Kuo A."/>
            <person name="Mondo S."/>
            <person name="Pangilinan J."/>
            <person name="Riley R."/>
            <person name="LaButti K."/>
            <person name="Andreopoulos B."/>
            <person name="Lipzen A."/>
            <person name="Chen C."/>
            <person name="Yan M."/>
            <person name="Daum C."/>
            <person name="Ng V."/>
            <person name="Clum A."/>
            <person name="Steindorff A."/>
            <person name="Ohm R.A."/>
            <person name="Martin F."/>
            <person name="Silar P."/>
            <person name="Natvig D.O."/>
            <person name="Lalanne C."/>
            <person name="Gautier V."/>
            <person name="Ament-Velasquez S.L."/>
            <person name="Kruys A."/>
            <person name="Hutchinson M.I."/>
            <person name="Powell A.J."/>
            <person name="Barry K."/>
            <person name="Miller A.N."/>
            <person name="Grigoriev I.V."/>
            <person name="Debuchy R."/>
            <person name="Gladieux P."/>
            <person name="Hiltunen Thoren M."/>
            <person name="Johannesson H."/>
        </authorList>
    </citation>
    <scope>NUCLEOTIDE SEQUENCE</scope>
    <source>
        <strain evidence="12">CBS 359.72</strain>
    </source>
</reference>
<keyword evidence="13" id="KW-1185">Reference proteome</keyword>
<dbReference type="InterPro" id="IPR013815">
    <property type="entry name" value="ATP_grasp_subdomain_1"/>
</dbReference>
<proteinExistence type="inferred from homology"/>